<reference evidence="2" key="1">
    <citation type="journal article" date="2020" name="Nature">
        <title>Giant virus diversity and host interactions through global metagenomics.</title>
        <authorList>
            <person name="Schulz F."/>
            <person name="Roux S."/>
            <person name="Paez-Espino D."/>
            <person name="Jungbluth S."/>
            <person name="Walsh D.A."/>
            <person name="Denef V.J."/>
            <person name="McMahon K.D."/>
            <person name="Konstantinidis K.T."/>
            <person name="Eloe-Fadrosh E.A."/>
            <person name="Kyrpides N.C."/>
            <person name="Woyke T."/>
        </authorList>
    </citation>
    <scope>NUCLEOTIDE SEQUENCE</scope>
    <source>
        <strain evidence="2">GVMAG-M-3300024261-37</strain>
    </source>
</reference>
<accession>A0A6C0INR4</accession>
<dbReference type="AlphaFoldDB" id="A0A6C0INR4"/>
<dbReference type="InterPro" id="IPR001529">
    <property type="entry name" value="Zn_ribbon_RPB9"/>
</dbReference>
<dbReference type="GO" id="GO:0006351">
    <property type="term" value="P:DNA-templated transcription"/>
    <property type="evidence" value="ECO:0007669"/>
    <property type="project" value="InterPro"/>
</dbReference>
<dbReference type="SUPFAM" id="SSF57783">
    <property type="entry name" value="Zinc beta-ribbon"/>
    <property type="match status" value="1"/>
</dbReference>
<dbReference type="EMBL" id="MN740232">
    <property type="protein sequence ID" value="QHT94871.1"/>
    <property type="molecule type" value="Genomic_DNA"/>
</dbReference>
<evidence type="ECO:0000259" key="1">
    <source>
        <dbReference type="Pfam" id="PF02150"/>
    </source>
</evidence>
<dbReference type="Gene3D" id="2.20.25.10">
    <property type="match status" value="2"/>
</dbReference>
<proteinExistence type="predicted"/>
<dbReference type="Pfam" id="PF02150">
    <property type="entry name" value="Zn_ribbon_RPB9"/>
    <property type="match status" value="1"/>
</dbReference>
<organism evidence="2">
    <name type="scientific">viral metagenome</name>
    <dbReference type="NCBI Taxonomy" id="1070528"/>
    <lineage>
        <taxon>unclassified sequences</taxon>
        <taxon>metagenomes</taxon>
        <taxon>organismal metagenomes</taxon>
    </lineage>
</organism>
<protein>
    <recommendedName>
        <fullName evidence="1">DNA-directed RNA polymerase II subunit RPB9-like zinc ribbon domain-containing protein</fullName>
    </recommendedName>
</protein>
<feature type="domain" description="DNA-directed RNA polymerase II subunit RPB9-like zinc ribbon" evidence="1">
    <location>
        <begin position="1"/>
        <end position="30"/>
    </location>
</feature>
<evidence type="ECO:0000313" key="2">
    <source>
        <dbReference type="EMBL" id="QHT94871.1"/>
    </source>
</evidence>
<sequence>MHFCIKCGNMYYIQIDKDTEELVYNCRKCGHKNTDLINELDNLCVSKTDLKKDTSSIDNIVNQYTKLDPTLPRIDTIDCPNANCPSNIMVGTDESKSGEKTASKEQKEIVYLRYDDSNMKFVYLCCVCDHAWKIKQK</sequence>
<name>A0A6C0INR4_9ZZZZ</name>